<dbReference type="Proteomes" id="UP001139447">
    <property type="component" value="Unassembled WGS sequence"/>
</dbReference>
<evidence type="ECO:0000313" key="3">
    <source>
        <dbReference type="Proteomes" id="UP001139447"/>
    </source>
</evidence>
<feature type="region of interest" description="Disordered" evidence="1">
    <location>
        <begin position="1"/>
        <end position="20"/>
    </location>
</feature>
<accession>A0A9X2ANC3</accession>
<keyword evidence="3" id="KW-1185">Reference proteome</keyword>
<sequence>MKLIQSADELRQTAADGPPPQACRCSLGPCPGWESVTDERWPAAQMARLATLRDPALDEPSFEEHHPGGTRYDSPAAPVAVSFFPYNRCDLWRCGQCHRHLLRYTEFGGYYVDHRVRALDPALIAD</sequence>
<dbReference type="EMBL" id="JALGBI010000001">
    <property type="protein sequence ID" value="MCJ0764254.1"/>
    <property type="molecule type" value="Genomic_DNA"/>
</dbReference>
<gene>
    <name evidence="2" type="ORF">MMF98_13645</name>
</gene>
<dbReference type="RefSeq" id="WP_243306840.1">
    <property type="nucleotide sequence ID" value="NZ_JALGBI010000001.1"/>
</dbReference>
<reference evidence="2" key="1">
    <citation type="submission" date="2022-03" db="EMBL/GenBank/DDBJ databases">
        <authorList>
            <person name="Woo C.Y."/>
        </authorList>
    </citation>
    <scope>NUCLEOTIDE SEQUENCE</scope>
    <source>
        <strain evidence="2">CYS-02</strain>
    </source>
</reference>
<evidence type="ECO:0000313" key="2">
    <source>
        <dbReference type="EMBL" id="MCJ0764254.1"/>
    </source>
</evidence>
<evidence type="ECO:0000256" key="1">
    <source>
        <dbReference type="SAM" id="MobiDB-lite"/>
    </source>
</evidence>
<name>A0A9X2ANC3_9BURK</name>
<comment type="caution">
    <text evidence="2">The sequence shown here is derived from an EMBL/GenBank/DDBJ whole genome shotgun (WGS) entry which is preliminary data.</text>
</comment>
<organism evidence="2 3">
    <name type="scientific">Variovorax terrae</name>
    <dbReference type="NCBI Taxonomy" id="2923278"/>
    <lineage>
        <taxon>Bacteria</taxon>
        <taxon>Pseudomonadati</taxon>
        <taxon>Pseudomonadota</taxon>
        <taxon>Betaproteobacteria</taxon>
        <taxon>Burkholderiales</taxon>
        <taxon>Comamonadaceae</taxon>
        <taxon>Variovorax</taxon>
    </lineage>
</organism>
<proteinExistence type="predicted"/>
<dbReference type="AlphaFoldDB" id="A0A9X2ANC3"/>
<protein>
    <submittedName>
        <fullName evidence="2">Uncharacterized protein</fullName>
    </submittedName>
</protein>